<dbReference type="InterPro" id="IPR015421">
    <property type="entry name" value="PyrdxlP-dep_Trfase_major"/>
</dbReference>
<dbReference type="CDD" id="cd00610">
    <property type="entry name" value="OAT_like"/>
    <property type="match status" value="1"/>
</dbReference>
<evidence type="ECO:0000256" key="6">
    <source>
        <dbReference type="RuleBase" id="RU003560"/>
    </source>
</evidence>
<dbReference type="PIRSF" id="PIRSF000521">
    <property type="entry name" value="Transaminase_4ab_Lys_Orn"/>
    <property type="match status" value="1"/>
</dbReference>
<dbReference type="PANTHER" id="PTHR11986">
    <property type="entry name" value="AMINOTRANSFERASE CLASS III"/>
    <property type="match status" value="1"/>
</dbReference>
<sequence>MTKPKIVTKLPGIKAQKILKKDKKYISPSYTRSYPAVIEQGEGCWVWDVDGNKFLDFNAGIAVCATGHCHPEVVEAIRKQAGKLIHISGTDYYYPQQVELAEKLAEITPGGKNKKVFFCNSGAEAVEGAFKLARFHTKRPYALSFFGSFHGRTMGALSLTGSKVVHKQGFAPLVPGVFHIPYAYCFRCFFRLEYPGCDFYCVKYIEEEVFKKIVPPEEVSALFAEPIQGEGGYIVPPDGYFQKIRELCDRYDILFVVDEVQSGFGRTGRMFAIEHYGVMADIYCLAKGIASGMPIGAFVSRSGIMNWPPGAHASTFGGNPVSCVAALATIHLLENGLIENAEKVGRYLLKELEVIQSKFEAIGDVRGKGLMIGIELIEDSIAKKPIPERRDAVVYKCFEKGLILQGCGPSTIRFSPPLIVTQEEADVALEIFEEALKEVFKS</sequence>
<comment type="cofactor">
    <cofactor evidence="1">
        <name>pyridoxal 5'-phosphate</name>
        <dbReference type="ChEBI" id="CHEBI:597326"/>
    </cofactor>
</comment>
<keyword evidence="3 7" id="KW-0032">Aminotransferase</keyword>
<dbReference type="GO" id="GO:0042802">
    <property type="term" value="F:identical protein binding"/>
    <property type="evidence" value="ECO:0007669"/>
    <property type="project" value="TreeGrafter"/>
</dbReference>
<dbReference type="Gene3D" id="3.40.640.10">
    <property type="entry name" value="Type I PLP-dependent aspartate aminotransferase-like (Major domain)"/>
    <property type="match status" value="1"/>
</dbReference>
<dbReference type="InterPro" id="IPR049704">
    <property type="entry name" value="Aminotrans_3_PPA_site"/>
</dbReference>
<protein>
    <submittedName>
        <fullName evidence="7">Acetyl ornithine aminotransferase family protein</fullName>
    </submittedName>
</protein>
<dbReference type="PANTHER" id="PTHR11986:SF58">
    <property type="entry name" value="LEUCINE_METHIONINE RACEMASE"/>
    <property type="match status" value="1"/>
</dbReference>
<dbReference type="PROSITE" id="PS00600">
    <property type="entry name" value="AA_TRANSFER_CLASS_3"/>
    <property type="match status" value="1"/>
</dbReference>
<accession>A0A7C3YZU1</accession>
<dbReference type="FunFam" id="3.40.640.10:FF:000013">
    <property type="entry name" value="4-aminobutyrate aminotransferase"/>
    <property type="match status" value="1"/>
</dbReference>
<dbReference type="Pfam" id="PF00202">
    <property type="entry name" value="Aminotran_3"/>
    <property type="match status" value="1"/>
</dbReference>
<evidence type="ECO:0000256" key="3">
    <source>
        <dbReference type="ARBA" id="ARBA00022576"/>
    </source>
</evidence>
<dbReference type="AlphaFoldDB" id="A0A7C3YZU1"/>
<proteinExistence type="inferred from homology"/>
<evidence type="ECO:0000256" key="2">
    <source>
        <dbReference type="ARBA" id="ARBA00008954"/>
    </source>
</evidence>
<dbReference type="NCBIfam" id="NF004426">
    <property type="entry name" value="PRK05769.1"/>
    <property type="match status" value="1"/>
</dbReference>
<dbReference type="EMBL" id="DTMQ01000019">
    <property type="protein sequence ID" value="HGE99097.1"/>
    <property type="molecule type" value="Genomic_DNA"/>
</dbReference>
<evidence type="ECO:0000256" key="1">
    <source>
        <dbReference type="ARBA" id="ARBA00001933"/>
    </source>
</evidence>
<dbReference type="InterPro" id="IPR015422">
    <property type="entry name" value="PyrdxlP-dep_Trfase_small"/>
</dbReference>
<keyword evidence="4 7" id="KW-0808">Transferase</keyword>
<dbReference type="GO" id="GO:0030170">
    <property type="term" value="F:pyridoxal phosphate binding"/>
    <property type="evidence" value="ECO:0007669"/>
    <property type="project" value="InterPro"/>
</dbReference>
<dbReference type="GO" id="GO:0008483">
    <property type="term" value="F:transaminase activity"/>
    <property type="evidence" value="ECO:0007669"/>
    <property type="project" value="UniProtKB-KW"/>
</dbReference>
<comment type="similarity">
    <text evidence="2 6">Belongs to the class-III pyridoxal-phosphate-dependent aminotransferase family.</text>
</comment>
<comment type="caution">
    <text evidence="7">The sequence shown here is derived from an EMBL/GenBank/DDBJ whole genome shotgun (WGS) entry which is preliminary data.</text>
</comment>
<name>A0A7C3YZU1_UNCW3</name>
<reference evidence="7" key="1">
    <citation type="journal article" date="2020" name="mSystems">
        <title>Genome- and Community-Level Interaction Insights into Carbon Utilization and Element Cycling Functions of Hydrothermarchaeota in Hydrothermal Sediment.</title>
        <authorList>
            <person name="Zhou Z."/>
            <person name="Liu Y."/>
            <person name="Xu W."/>
            <person name="Pan J."/>
            <person name="Luo Z.H."/>
            <person name="Li M."/>
        </authorList>
    </citation>
    <scope>NUCLEOTIDE SEQUENCE [LARGE SCALE GENOMIC DNA]</scope>
    <source>
        <strain evidence="7">SpSt-906</strain>
    </source>
</reference>
<organism evidence="7">
    <name type="scientific">candidate division WOR-3 bacterium</name>
    <dbReference type="NCBI Taxonomy" id="2052148"/>
    <lineage>
        <taxon>Bacteria</taxon>
        <taxon>Bacteria division WOR-3</taxon>
    </lineage>
</organism>
<evidence type="ECO:0000256" key="5">
    <source>
        <dbReference type="ARBA" id="ARBA00022898"/>
    </source>
</evidence>
<keyword evidence="5 6" id="KW-0663">Pyridoxal phosphate</keyword>
<evidence type="ECO:0000313" key="7">
    <source>
        <dbReference type="EMBL" id="HGE99097.1"/>
    </source>
</evidence>
<dbReference type="SUPFAM" id="SSF53383">
    <property type="entry name" value="PLP-dependent transferases"/>
    <property type="match status" value="1"/>
</dbReference>
<gene>
    <name evidence="7" type="ORF">ENX07_03390</name>
</gene>
<evidence type="ECO:0000256" key="4">
    <source>
        <dbReference type="ARBA" id="ARBA00022679"/>
    </source>
</evidence>
<dbReference type="Gene3D" id="3.90.1150.10">
    <property type="entry name" value="Aspartate Aminotransferase, domain 1"/>
    <property type="match status" value="1"/>
</dbReference>
<dbReference type="InterPro" id="IPR050103">
    <property type="entry name" value="Class-III_PLP-dep_AT"/>
</dbReference>
<dbReference type="InterPro" id="IPR005814">
    <property type="entry name" value="Aminotrans_3"/>
</dbReference>
<dbReference type="InterPro" id="IPR015424">
    <property type="entry name" value="PyrdxlP-dep_Trfase"/>
</dbReference>